<dbReference type="InterPro" id="IPR051012">
    <property type="entry name" value="CellSynth/LPSAsmb/PSIAsmb"/>
</dbReference>
<evidence type="ECO:0000313" key="6">
    <source>
        <dbReference type="EMBL" id="QSV45072.1"/>
    </source>
</evidence>
<evidence type="ECO:0000256" key="1">
    <source>
        <dbReference type="ARBA" id="ARBA00022737"/>
    </source>
</evidence>
<keyword evidence="1" id="KW-0677">Repeat</keyword>
<proteinExistence type="predicted"/>
<protein>
    <submittedName>
        <fullName evidence="6">Tetratricopeptide repeat protein</fullName>
    </submittedName>
</protein>
<dbReference type="InterPro" id="IPR011990">
    <property type="entry name" value="TPR-like_helical_dom_sf"/>
</dbReference>
<keyword evidence="2 3" id="KW-0802">TPR repeat</keyword>
<dbReference type="Proteomes" id="UP000663651">
    <property type="component" value="Chromosome"/>
</dbReference>
<dbReference type="NCBIfam" id="TIGR04390">
    <property type="entry name" value="OMP_YaiO_dom"/>
    <property type="match status" value="1"/>
</dbReference>
<keyword evidence="4" id="KW-0732">Signal</keyword>
<accession>A0ABX7Q0Z1</accession>
<sequence>MKPHQDNRYRGIHPVRTFRVLAAACAFIAAAQCFPATQEASAQAISYERGIGKVKGFIARKQFSDAEQLLSTMLRDYPGNPEILSLRGRIYLWSGKPSAAINDFNRSLQRREDPSIRTELAKAETAEKISLAKEFISDGKIAEAEGMLLSLFDARRDRYTTGLLLGRIYTNGGNYGKARDLYRTLRRDYPDDHDITLLYVRSLIMAGNTERAEQEVSLLPDEDHPSLHLARAAVIKTRGEYAEALEEYRQALKLQEDPSIRKEIKSLETLSALQKADAALAAGNKNLAEAVLRPLYSAEAGSYDAGLRLARLYQQRGEFDRAAAILGELCQKYPSDKDLKLTLIDALLAAGNLPLAESELASLQGDDSPQVSLRKGRLMYRLKRYEEAIQSFRAAGDSLEPTVREEREAAEDAAALGKAVALMRAGKLDEATALWNELFLSGRERYESGYQLGMSYLRQRDFVRAGGHFTGLSEEFPKDPGFFALAVESRLLSRDVKKASAMVRNASPERADYLRREREDIIYRVHPNYAKISGLLSDYDNDISAGRELALTISQRFDPITLVANAATVHRYGTDDSEVGAEVTFPVPGRPFYGTAGFTTSPDADFLPQATIRGEGTYIRNGIEYSLGYTRMEFRKSSADVMVVGVLGYLAPTLTLNERLYFVPEKGTFSLLSTLHYEPSHRLRGYYSLGLGTASETDPDTNAIDRYLTVSNRLGVEYRPFVSVSGGGEIFSEYRNGLYTRQGVQLFVKYWW</sequence>
<feature type="repeat" description="TPR" evidence="3">
    <location>
        <begin position="225"/>
        <end position="258"/>
    </location>
</feature>
<dbReference type="Pfam" id="PF14559">
    <property type="entry name" value="TPR_19"/>
    <property type="match status" value="3"/>
</dbReference>
<dbReference type="PANTHER" id="PTHR45586">
    <property type="entry name" value="TPR REPEAT-CONTAINING PROTEIN PA4667"/>
    <property type="match status" value="1"/>
</dbReference>
<dbReference type="PANTHER" id="PTHR45586:SF1">
    <property type="entry name" value="LIPOPOLYSACCHARIDE ASSEMBLY PROTEIN B"/>
    <property type="match status" value="1"/>
</dbReference>
<evidence type="ECO:0000256" key="2">
    <source>
        <dbReference type="ARBA" id="ARBA00022803"/>
    </source>
</evidence>
<gene>
    <name evidence="6" type="ORF">JZM60_13070</name>
</gene>
<evidence type="ECO:0000256" key="4">
    <source>
        <dbReference type="SAM" id="SignalP"/>
    </source>
</evidence>
<dbReference type="RefSeq" id="WP_207162878.1">
    <property type="nucleotide sequence ID" value="NZ_CP071382.1"/>
</dbReference>
<dbReference type="SMART" id="SM00028">
    <property type="entry name" value="TPR"/>
    <property type="match status" value="4"/>
</dbReference>
<dbReference type="EMBL" id="CP071382">
    <property type="protein sequence ID" value="QSV45072.1"/>
    <property type="molecule type" value="Genomic_DNA"/>
</dbReference>
<dbReference type="InterPro" id="IPR030887">
    <property type="entry name" value="Beta-barrel_YaiO"/>
</dbReference>
<evidence type="ECO:0000313" key="7">
    <source>
        <dbReference type="Proteomes" id="UP000663651"/>
    </source>
</evidence>
<dbReference type="PROSITE" id="PS50005">
    <property type="entry name" value="TPR"/>
    <property type="match status" value="1"/>
</dbReference>
<organism evidence="6 7">
    <name type="scientific">Geobacter benzoatilyticus</name>
    <dbReference type="NCBI Taxonomy" id="2815309"/>
    <lineage>
        <taxon>Bacteria</taxon>
        <taxon>Pseudomonadati</taxon>
        <taxon>Thermodesulfobacteriota</taxon>
        <taxon>Desulfuromonadia</taxon>
        <taxon>Geobacterales</taxon>
        <taxon>Geobacteraceae</taxon>
        <taxon>Geobacter</taxon>
    </lineage>
</organism>
<evidence type="ECO:0000259" key="5">
    <source>
        <dbReference type="Pfam" id="PF19413"/>
    </source>
</evidence>
<keyword evidence="7" id="KW-1185">Reference proteome</keyword>
<feature type="chain" id="PRO_5045973246" evidence="4">
    <location>
        <begin position="32"/>
        <end position="752"/>
    </location>
</feature>
<dbReference type="InterPro" id="IPR019734">
    <property type="entry name" value="TPR_rpt"/>
</dbReference>
<dbReference type="Pfam" id="PF19413">
    <property type="entry name" value="YaiO"/>
    <property type="match status" value="1"/>
</dbReference>
<feature type="signal peptide" evidence="4">
    <location>
        <begin position="1"/>
        <end position="31"/>
    </location>
</feature>
<evidence type="ECO:0000256" key="3">
    <source>
        <dbReference type="PROSITE-ProRule" id="PRU00339"/>
    </source>
</evidence>
<dbReference type="Gene3D" id="1.25.40.10">
    <property type="entry name" value="Tetratricopeptide repeat domain"/>
    <property type="match status" value="3"/>
</dbReference>
<name>A0ABX7Q0Z1_9BACT</name>
<feature type="domain" description="YaiO beta-barrel" evidence="5">
    <location>
        <begin position="528"/>
        <end position="676"/>
    </location>
</feature>
<reference evidence="6 7" key="1">
    <citation type="submission" date="2021-03" db="EMBL/GenBank/DDBJ databases">
        <title>Geobacter metallireducens gen. nov. sp. nov., a microorganism capable of coupling the complete oxidation of organic compounds to the reduction of iron and other metals.</title>
        <authorList>
            <person name="Li Y."/>
        </authorList>
    </citation>
    <scope>NUCLEOTIDE SEQUENCE [LARGE SCALE GENOMIC DNA]</scope>
    <source>
        <strain evidence="6 7">Jerry-YX</strain>
    </source>
</reference>
<dbReference type="SUPFAM" id="SSF48452">
    <property type="entry name" value="TPR-like"/>
    <property type="match status" value="2"/>
</dbReference>